<dbReference type="Gene3D" id="3.40.50.1000">
    <property type="entry name" value="HAD superfamily/HAD-like"/>
    <property type="match status" value="1"/>
</dbReference>
<evidence type="ECO:0000256" key="2">
    <source>
        <dbReference type="SAM" id="MobiDB-lite"/>
    </source>
</evidence>
<dbReference type="Pfam" id="PF03031">
    <property type="entry name" value="NIF"/>
    <property type="match status" value="1"/>
</dbReference>
<comment type="similarity">
    <text evidence="1">Belongs to the TIM50 family.</text>
</comment>
<keyword evidence="1" id="KW-0809">Transit peptide</keyword>
<name>A0A0D7BQQ0_9AGAR</name>
<comment type="subunit">
    <text evidence="1">Component of the TIM23 complex.</text>
</comment>
<sequence length="289" mass="32668">MSRKLIVLDLNGALLHRTKSSKGIRLRPHLDLFVAFIFHPTTRDWLDAMVWSSAQPQNVSRMVSSAFGKHETALLDVWTRDKMDLTPDAYKRKVQTVKDLRKVWAAFPQHSQATTILVDDSPAKARLQPYNQICLSEYVGGQPSSSSTLSLKKPRRKASSTQALPSVDALADQLLSSLQIKHRPHEDNTLLAIIGILSTLKDATDVAAEMENHHLFRGRPTLFEAQDRLNTEEYKPPPEAFWFLSPTLLSEWTEVGRTELERLGIRYPITSLGGKRSITEDRKPVHSKI</sequence>
<dbReference type="InterPro" id="IPR023214">
    <property type="entry name" value="HAD_sf"/>
</dbReference>
<comment type="subcellular location">
    <subcellularLocation>
        <location evidence="1">Mitochondrion inner membrane</location>
        <topology evidence="1">Single-pass membrane protein</topology>
    </subcellularLocation>
</comment>
<dbReference type="InterPro" id="IPR050365">
    <property type="entry name" value="TIM50"/>
</dbReference>
<organism evidence="4 5">
    <name type="scientific">Cylindrobasidium torrendii FP15055 ss-10</name>
    <dbReference type="NCBI Taxonomy" id="1314674"/>
    <lineage>
        <taxon>Eukaryota</taxon>
        <taxon>Fungi</taxon>
        <taxon>Dikarya</taxon>
        <taxon>Basidiomycota</taxon>
        <taxon>Agaricomycotina</taxon>
        <taxon>Agaricomycetes</taxon>
        <taxon>Agaricomycetidae</taxon>
        <taxon>Agaricales</taxon>
        <taxon>Marasmiineae</taxon>
        <taxon>Physalacriaceae</taxon>
        <taxon>Cylindrobasidium</taxon>
    </lineage>
</organism>
<dbReference type="GO" id="GO:0015031">
    <property type="term" value="P:protein transport"/>
    <property type="evidence" value="ECO:0007669"/>
    <property type="project" value="UniProtKB-KW"/>
</dbReference>
<keyword evidence="5" id="KW-1185">Reference proteome</keyword>
<dbReference type="AlphaFoldDB" id="A0A0D7BQQ0"/>
<comment type="function">
    <text evidence="1">Essential component of the TIM23 complex, a complex that mediates the translocation of transit peptide-containing proteins across the mitochondrial inner membrane.</text>
</comment>
<dbReference type="OrthoDB" id="1711508at2759"/>
<dbReference type="SUPFAM" id="SSF56784">
    <property type="entry name" value="HAD-like"/>
    <property type="match status" value="1"/>
</dbReference>
<feature type="domain" description="FCP1 homology" evidence="3">
    <location>
        <begin position="1"/>
        <end position="158"/>
    </location>
</feature>
<evidence type="ECO:0000313" key="5">
    <source>
        <dbReference type="Proteomes" id="UP000054007"/>
    </source>
</evidence>
<evidence type="ECO:0000256" key="1">
    <source>
        <dbReference type="RuleBase" id="RU365079"/>
    </source>
</evidence>
<gene>
    <name evidence="4" type="ORF">CYLTODRAFT_486329</name>
</gene>
<protein>
    <recommendedName>
        <fullName evidence="1">Mitochondrial import inner membrane translocase subunit TIM50</fullName>
    </recommendedName>
</protein>
<dbReference type="InterPro" id="IPR036412">
    <property type="entry name" value="HAD-like_sf"/>
</dbReference>
<reference evidence="4 5" key="1">
    <citation type="journal article" date="2015" name="Fungal Genet. Biol.">
        <title>Evolution of novel wood decay mechanisms in Agaricales revealed by the genome sequences of Fistulina hepatica and Cylindrobasidium torrendii.</title>
        <authorList>
            <person name="Floudas D."/>
            <person name="Held B.W."/>
            <person name="Riley R."/>
            <person name="Nagy L.G."/>
            <person name="Koehler G."/>
            <person name="Ransdell A.S."/>
            <person name="Younus H."/>
            <person name="Chow J."/>
            <person name="Chiniquy J."/>
            <person name="Lipzen A."/>
            <person name="Tritt A."/>
            <person name="Sun H."/>
            <person name="Haridas S."/>
            <person name="LaButti K."/>
            <person name="Ohm R.A."/>
            <person name="Kues U."/>
            <person name="Blanchette R.A."/>
            <person name="Grigoriev I.V."/>
            <person name="Minto R.E."/>
            <person name="Hibbett D.S."/>
        </authorList>
    </citation>
    <scope>NUCLEOTIDE SEQUENCE [LARGE SCALE GENOMIC DNA]</scope>
    <source>
        <strain evidence="4 5">FP15055 ss-10</strain>
    </source>
</reference>
<proteinExistence type="inferred from homology"/>
<dbReference type="PROSITE" id="PS50969">
    <property type="entry name" value="FCP1"/>
    <property type="match status" value="1"/>
</dbReference>
<accession>A0A0D7BQQ0</accession>
<keyword evidence="1" id="KW-0496">Mitochondrion</keyword>
<dbReference type="SMART" id="SM00577">
    <property type="entry name" value="CPDc"/>
    <property type="match status" value="1"/>
</dbReference>
<dbReference type="Proteomes" id="UP000054007">
    <property type="component" value="Unassembled WGS sequence"/>
</dbReference>
<feature type="region of interest" description="Disordered" evidence="2">
    <location>
        <begin position="140"/>
        <end position="163"/>
    </location>
</feature>
<evidence type="ECO:0000259" key="3">
    <source>
        <dbReference type="PROSITE" id="PS50969"/>
    </source>
</evidence>
<dbReference type="GO" id="GO:0005744">
    <property type="term" value="C:TIM23 mitochondrial import inner membrane translocase complex"/>
    <property type="evidence" value="ECO:0007669"/>
    <property type="project" value="UniProtKB-UniRule"/>
</dbReference>
<evidence type="ECO:0000313" key="4">
    <source>
        <dbReference type="EMBL" id="KIY72494.1"/>
    </source>
</evidence>
<dbReference type="InterPro" id="IPR004274">
    <property type="entry name" value="FCP1_dom"/>
</dbReference>
<keyword evidence="1" id="KW-0653">Protein transport</keyword>
<keyword evidence="1" id="KW-0811">Translocation</keyword>
<dbReference type="EMBL" id="KN880443">
    <property type="protein sequence ID" value="KIY72494.1"/>
    <property type="molecule type" value="Genomic_DNA"/>
</dbReference>
<dbReference type="STRING" id="1314674.A0A0D7BQQ0"/>
<dbReference type="PANTHER" id="PTHR12210">
    <property type="entry name" value="DULLARD PROTEIN PHOSPHATASE"/>
    <property type="match status" value="1"/>
</dbReference>
<keyword evidence="1" id="KW-0813">Transport</keyword>